<dbReference type="OrthoDB" id="2507473at2759"/>
<accession>A0A1B9GNJ9</accession>
<dbReference type="PANTHER" id="PTHR33324:SF2">
    <property type="entry name" value="MYB_SANT-LIKE DNA-BINDING DOMAIN-CONTAINING PROTEIN"/>
    <property type="match status" value="1"/>
</dbReference>
<reference evidence="3" key="2">
    <citation type="submission" date="2013-12" db="EMBL/GenBank/DDBJ databases">
        <title>Evolution of pathogenesis and genome organization in the Tremellales.</title>
        <authorList>
            <person name="Cuomo C."/>
            <person name="Litvintseva A."/>
            <person name="Heitman J."/>
            <person name="Chen Y."/>
            <person name="Sun S."/>
            <person name="Springer D."/>
            <person name="Dromer F."/>
            <person name="Young S."/>
            <person name="Zeng Q."/>
            <person name="Chapman S."/>
            <person name="Gujja S."/>
            <person name="Saif S."/>
            <person name="Birren B."/>
        </authorList>
    </citation>
    <scope>NUCLEOTIDE SEQUENCE [LARGE SCALE GENOMIC DNA]</scope>
    <source>
        <strain evidence="3">BCC8398</strain>
    </source>
</reference>
<evidence type="ECO:0000313" key="2">
    <source>
        <dbReference type="EMBL" id="OCF32669.1"/>
    </source>
</evidence>
<dbReference type="EMBL" id="KV700129">
    <property type="protein sequence ID" value="OCF32669.1"/>
    <property type="molecule type" value="Genomic_DNA"/>
</dbReference>
<evidence type="ECO:0000256" key="1">
    <source>
        <dbReference type="SAM" id="MobiDB-lite"/>
    </source>
</evidence>
<reference evidence="2 3" key="1">
    <citation type="submission" date="2013-07" db="EMBL/GenBank/DDBJ databases">
        <title>The Genome Sequence of Cryptococcus heveanensis BCC8398.</title>
        <authorList>
            <consortium name="The Broad Institute Genome Sequencing Platform"/>
            <person name="Cuomo C."/>
            <person name="Litvintseva A."/>
            <person name="Chen Y."/>
            <person name="Heitman J."/>
            <person name="Sun S."/>
            <person name="Springer D."/>
            <person name="Dromer F."/>
            <person name="Young S.K."/>
            <person name="Zeng Q."/>
            <person name="Gargeya S."/>
            <person name="Fitzgerald M."/>
            <person name="Abouelleil A."/>
            <person name="Alvarado L."/>
            <person name="Berlin A.M."/>
            <person name="Chapman S.B."/>
            <person name="Dewar J."/>
            <person name="Goldberg J."/>
            <person name="Griggs A."/>
            <person name="Gujja S."/>
            <person name="Hansen M."/>
            <person name="Howarth C."/>
            <person name="Imamovic A."/>
            <person name="Larimer J."/>
            <person name="McCowan C."/>
            <person name="Murphy C."/>
            <person name="Pearson M."/>
            <person name="Priest M."/>
            <person name="Roberts A."/>
            <person name="Saif S."/>
            <person name="Shea T."/>
            <person name="Sykes S."/>
            <person name="Wortman J."/>
            <person name="Nusbaum C."/>
            <person name="Birren B."/>
        </authorList>
    </citation>
    <scope>NUCLEOTIDE SEQUENCE [LARGE SCALE GENOMIC DNA]</scope>
    <source>
        <strain evidence="2 3">BCC8398</strain>
    </source>
</reference>
<dbReference type="Proteomes" id="UP000092666">
    <property type="component" value="Unassembled WGS sequence"/>
</dbReference>
<protein>
    <submittedName>
        <fullName evidence="2">Uncharacterized protein</fullName>
    </submittedName>
</protein>
<organism evidence="2 3">
    <name type="scientific">Kwoniella heveanensis BCC8398</name>
    <dbReference type="NCBI Taxonomy" id="1296120"/>
    <lineage>
        <taxon>Eukaryota</taxon>
        <taxon>Fungi</taxon>
        <taxon>Dikarya</taxon>
        <taxon>Basidiomycota</taxon>
        <taxon>Agaricomycotina</taxon>
        <taxon>Tremellomycetes</taxon>
        <taxon>Tremellales</taxon>
        <taxon>Cryptococcaceae</taxon>
        <taxon>Kwoniella</taxon>
    </lineage>
</organism>
<sequence length="262" mass="28787">MVAPPSLLATGPLGSTLPPHSQYLPSQASQSFETLREYEESQDIPWAEVPASQLPPSSQSEAVMESNLWENDKGAGGQNAVYHLIEWLGTNDHWNRWKGNGTGDKTKWAKKAAAYLVEQGCKQRQPSAINAKLKKLQTSFNKANDLKNSTGAGTKGGKTLQQQVAKACPYYDSIVDLMGNRASCNPAAIFSSGDQGRDQAREGLISSMRYRDAVEEDSLIGEALDVCEDLRKRIFPPIYLADGYLYALQDAKHKERPTNTIP</sequence>
<evidence type="ECO:0000313" key="3">
    <source>
        <dbReference type="Proteomes" id="UP000092666"/>
    </source>
</evidence>
<gene>
    <name evidence="2" type="ORF">I316_05590</name>
</gene>
<dbReference type="AlphaFoldDB" id="A0A1B9GNJ9"/>
<keyword evidence="3" id="KW-1185">Reference proteome</keyword>
<feature type="region of interest" description="Disordered" evidence="1">
    <location>
        <begin position="1"/>
        <end position="42"/>
    </location>
</feature>
<proteinExistence type="predicted"/>
<dbReference type="PANTHER" id="PTHR33324">
    <property type="entry name" value="EXPRESSED PROTEIN"/>
    <property type="match status" value="1"/>
</dbReference>
<feature type="compositionally biased region" description="Polar residues" evidence="1">
    <location>
        <begin position="23"/>
        <end position="33"/>
    </location>
</feature>
<name>A0A1B9GNJ9_9TREE</name>